<dbReference type="Proteomes" id="UP000050794">
    <property type="component" value="Unassembled WGS sequence"/>
</dbReference>
<accession>A0A183TXE0</accession>
<proteinExistence type="predicted"/>
<evidence type="ECO:0000313" key="2">
    <source>
        <dbReference type="Proteomes" id="UP000050794"/>
    </source>
</evidence>
<sequence length="77" mass="8295">MLVSASTGVKAANFIWLPNKRDAFKSALHVESYQHGLFAASFTLCPLDGTSTLVETMPSRVMLALTNLEFSSVSAES</sequence>
<evidence type="ECO:0000313" key="1">
    <source>
        <dbReference type="EMBL" id="VDM25099.1"/>
    </source>
</evidence>
<reference evidence="3" key="1">
    <citation type="submission" date="2016-06" db="UniProtKB">
        <authorList>
            <consortium name="WormBaseParasite"/>
        </authorList>
    </citation>
    <scope>IDENTIFICATION</scope>
</reference>
<dbReference type="AlphaFoldDB" id="A0A183TXE0"/>
<protein>
    <submittedName>
        <fullName evidence="3">Ig-like domain-containing protein</fullName>
    </submittedName>
</protein>
<gene>
    <name evidence="1" type="ORF">TCNE_LOCUS910</name>
</gene>
<reference evidence="1 2" key="2">
    <citation type="submission" date="2018-11" db="EMBL/GenBank/DDBJ databases">
        <authorList>
            <consortium name="Pathogen Informatics"/>
        </authorList>
    </citation>
    <scope>NUCLEOTIDE SEQUENCE [LARGE SCALE GENOMIC DNA]</scope>
</reference>
<dbReference type="WBParaSite" id="TCNE_0000090901-mRNA-1">
    <property type="protein sequence ID" value="TCNE_0000090901-mRNA-1"/>
    <property type="gene ID" value="TCNE_0000090901"/>
</dbReference>
<evidence type="ECO:0000313" key="3">
    <source>
        <dbReference type="WBParaSite" id="TCNE_0000090901-mRNA-1"/>
    </source>
</evidence>
<organism evidence="2 3">
    <name type="scientific">Toxocara canis</name>
    <name type="common">Canine roundworm</name>
    <dbReference type="NCBI Taxonomy" id="6265"/>
    <lineage>
        <taxon>Eukaryota</taxon>
        <taxon>Metazoa</taxon>
        <taxon>Ecdysozoa</taxon>
        <taxon>Nematoda</taxon>
        <taxon>Chromadorea</taxon>
        <taxon>Rhabditida</taxon>
        <taxon>Spirurina</taxon>
        <taxon>Ascaridomorpha</taxon>
        <taxon>Ascaridoidea</taxon>
        <taxon>Toxocaridae</taxon>
        <taxon>Toxocara</taxon>
    </lineage>
</organism>
<keyword evidence="2" id="KW-1185">Reference proteome</keyword>
<dbReference type="EMBL" id="UYWY01000543">
    <property type="protein sequence ID" value="VDM25099.1"/>
    <property type="molecule type" value="Genomic_DNA"/>
</dbReference>
<name>A0A183TXE0_TOXCA</name>